<feature type="region of interest" description="Disordered" evidence="1">
    <location>
        <begin position="237"/>
        <end position="313"/>
    </location>
</feature>
<feature type="region of interest" description="Disordered" evidence="1">
    <location>
        <begin position="329"/>
        <end position="355"/>
    </location>
</feature>
<feature type="compositionally biased region" description="Low complexity" evidence="1">
    <location>
        <begin position="276"/>
        <end position="296"/>
    </location>
</feature>
<dbReference type="EMBL" id="NAJP01000003">
    <property type="protein sequence ID" value="TKA48648.1"/>
    <property type="molecule type" value="Genomic_DNA"/>
</dbReference>
<dbReference type="OrthoDB" id="5327145at2759"/>
<feature type="compositionally biased region" description="Polar residues" evidence="1">
    <location>
        <begin position="300"/>
        <end position="313"/>
    </location>
</feature>
<evidence type="ECO:0000256" key="1">
    <source>
        <dbReference type="SAM" id="MobiDB-lite"/>
    </source>
</evidence>
<sequence length="416" mass="43714">MFATRTHNENAIYEQQTAAAAKPLNQGVKGLAPKTPGYKAPKTPFKGPSNDENAAFGNGKTGGKAKDGGLFGQGKGGKVDQSAFVTPAGMLPQSKEGISLDTDAYKGPRTGAPLGNKTTNAKATLLQTPAGTTTKPSAQPTSPRLRRGKVKIHTAESDPLENANEEREIEYMAPRGVPLPDHPDDWPHDRTYPQFEGENLTRGWWAEFGGEGKGVASDEEMSDFDEKVRLVEARQKTREAAGRVRSAAAERHPATLRARGAASALSTAVPQKQRSTPGFAAPTAAAKARLPTAPVAKRPLSTSTTGPGNTRHTVAKVASNTTLGYSKGRAVSASARQPLSAVHSKPAAGRDGAREVTMEAKVRSTTLDELLGMGRLSVSDEPEAEDGLSGFDGDGGAPVLDLDDGLDDFQLASVEE</sequence>
<proteinExistence type="predicted"/>
<organism evidence="2 3">
    <name type="scientific">Friedmanniomyces endolithicus</name>
    <dbReference type="NCBI Taxonomy" id="329885"/>
    <lineage>
        <taxon>Eukaryota</taxon>
        <taxon>Fungi</taxon>
        <taxon>Dikarya</taxon>
        <taxon>Ascomycota</taxon>
        <taxon>Pezizomycotina</taxon>
        <taxon>Dothideomycetes</taxon>
        <taxon>Dothideomycetidae</taxon>
        <taxon>Mycosphaerellales</taxon>
        <taxon>Teratosphaeriaceae</taxon>
        <taxon>Friedmanniomyces</taxon>
    </lineage>
</organism>
<feature type="compositionally biased region" description="Basic and acidic residues" evidence="1">
    <location>
        <begin position="237"/>
        <end position="253"/>
    </location>
</feature>
<evidence type="ECO:0000313" key="2">
    <source>
        <dbReference type="EMBL" id="TKA48648.1"/>
    </source>
</evidence>
<dbReference type="AlphaFoldDB" id="A0A4U0VHT2"/>
<feature type="compositionally biased region" description="Basic and acidic residues" evidence="1">
    <location>
        <begin position="181"/>
        <end position="191"/>
    </location>
</feature>
<reference evidence="2 3" key="1">
    <citation type="submission" date="2017-03" db="EMBL/GenBank/DDBJ databases">
        <title>Genomes of endolithic fungi from Antarctica.</title>
        <authorList>
            <person name="Coleine C."/>
            <person name="Masonjones S."/>
            <person name="Stajich J.E."/>
        </authorList>
    </citation>
    <scope>NUCLEOTIDE SEQUENCE [LARGE SCALE GENOMIC DNA]</scope>
    <source>
        <strain evidence="2 3">CCFEE 5311</strain>
    </source>
</reference>
<feature type="compositionally biased region" description="Polar residues" evidence="1">
    <location>
        <begin position="116"/>
        <end position="142"/>
    </location>
</feature>
<feature type="region of interest" description="Disordered" evidence="1">
    <location>
        <begin position="376"/>
        <end position="404"/>
    </location>
</feature>
<gene>
    <name evidence="2" type="ORF">B0A54_00784</name>
</gene>
<protein>
    <submittedName>
        <fullName evidence="2">Uncharacterized protein</fullName>
    </submittedName>
</protein>
<feature type="region of interest" description="Disordered" evidence="1">
    <location>
        <begin position="24"/>
        <end position="77"/>
    </location>
</feature>
<dbReference type="Proteomes" id="UP000310066">
    <property type="component" value="Unassembled WGS sequence"/>
</dbReference>
<name>A0A4U0VHT2_9PEZI</name>
<evidence type="ECO:0000313" key="3">
    <source>
        <dbReference type="Proteomes" id="UP000310066"/>
    </source>
</evidence>
<feature type="compositionally biased region" description="Polar residues" evidence="1">
    <location>
        <begin position="264"/>
        <end position="275"/>
    </location>
</feature>
<feature type="region of interest" description="Disordered" evidence="1">
    <location>
        <begin position="93"/>
        <end position="167"/>
    </location>
</feature>
<accession>A0A4U0VHT2</accession>
<feature type="region of interest" description="Disordered" evidence="1">
    <location>
        <begin position="175"/>
        <end position="194"/>
    </location>
</feature>
<comment type="caution">
    <text evidence="2">The sequence shown here is derived from an EMBL/GenBank/DDBJ whole genome shotgun (WGS) entry which is preliminary data.</text>
</comment>